<proteinExistence type="predicted"/>
<accession>A0A506PLU2</accession>
<organism evidence="8 9">
    <name type="scientific">Paucihalobacter ruber</name>
    <dbReference type="NCBI Taxonomy" id="2567861"/>
    <lineage>
        <taxon>Bacteria</taxon>
        <taxon>Pseudomonadati</taxon>
        <taxon>Bacteroidota</taxon>
        <taxon>Flavobacteriia</taxon>
        <taxon>Flavobacteriales</taxon>
        <taxon>Flavobacteriaceae</taxon>
        <taxon>Paucihalobacter</taxon>
    </lineage>
</organism>
<feature type="transmembrane region" description="Helical" evidence="6">
    <location>
        <begin position="7"/>
        <end position="30"/>
    </location>
</feature>
<keyword evidence="9" id="KW-1185">Reference proteome</keyword>
<evidence type="ECO:0000313" key="9">
    <source>
        <dbReference type="Proteomes" id="UP000317332"/>
    </source>
</evidence>
<keyword evidence="4 6" id="KW-1133">Transmembrane helix</keyword>
<gene>
    <name evidence="8" type="ORF">FJ651_08580</name>
</gene>
<feature type="transmembrane region" description="Helical" evidence="6">
    <location>
        <begin position="42"/>
        <end position="62"/>
    </location>
</feature>
<evidence type="ECO:0000313" key="8">
    <source>
        <dbReference type="EMBL" id="TPV34202.1"/>
    </source>
</evidence>
<keyword evidence="3 6" id="KW-0812">Transmembrane</keyword>
<dbReference type="GO" id="GO:0005886">
    <property type="term" value="C:plasma membrane"/>
    <property type="evidence" value="ECO:0007669"/>
    <property type="project" value="UniProtKB-SubCell"/>
</dbReference>
<comment type="caution">
    <text evidence="8">The sequence shown here is derived from an EMBL/GenBank/DDBJ whole genome shotgun (WGS) entry which is preliminary data.</text>
</comment>
<dbReference type="EMBL" id="VHIQ01000003">
    <property type="protein sequence ID" value="TPV34202.1"/>
    <property type="molecule type" value="Genomic_DNA"/>
</dbReference>
<comment type="subcellular location">
    <subcellularLocation>
        <location evidence="1">Cell membrane</location>
        <topology evidence="1">Multi-pass membrane protein</topology>
    </subcellularLocation>
</comment>
<evidence type="ECO:0000256" key="2">
    <source>
        <dbReference type="ARBA" id="ARBA00022475"/>
    </source>
</evidence>
<evidence type="ECO:0000256" key="4">
    <source>
        <dbReference type="ARBA" id="ARBA00022989"/>
    </source>
</evidence>
<evidence type="ECO:0000259" key="7">
    <source>
        <dbReference type="Pfam" id="PF13396"/>
    </source>
</evidence>
<evidence type="ECO:0000256" key="6">
    <source>
        <dbReference type="SAM" id="Phobius"/>
    </source>
</evidence>
<dbReference type="Proteomes" id="UP000317332">
    <property type="component" value="Unassembled WGS sequence"/>
</dbReference>
<evidence type="ECO:0000256" key="3">
    <source>
        <dbReference type="ARBA" id="ARBA00022692"/>
    </source>
</evidence>
<keyword evidence="2" id="KW-1003">Cell membrane</keyword>
<dbReference type="InterPro" id="IPR027379">
    <property type="entry name" value="CLS_N"/>
</dbReference>
<dbReference type="AlphaFoldDB" id="A0A506PLU2"/>
<dbReference type="Pfam" id="PF13396">
    <property type="entry name" value="PLDc_N"/>
    <property type="match status" value="1"/>
</dbReference>
<protein>
    <recommendedName>
        <fullName evidence="7">Cardiolipin synthase N-terminal domain-containing protein</fullName>
    </recommendedName>
</protein>
<keyword evidence="5 6" id="KW-0472">Membrane</keyword>
<evidence type="ECO:0000256" key="1">
    <source>
        <dbReference type="ARBA" id="ARBA00004651"/>
    </source>
</evidence>
<sequence length="72" mass="7903">MDFITPGSGLVILTIVSFLVLLLPLLALISIVKNQFGGNDKIVWVLIVLLLPLLGAILYFAIGRQQRVQSQQ</sequence>
<name>A0A506PLU2_9FLAO</name>
<feature type="domain" description="Cardiolipin synthase N-terminal" evidence="7">
    <location>
        <begin position="24"/>
        <end position="64"/>
    </location>
</feature>
<reference evidence="8 9" key="1">
    <citation type="submission" date="2019-06" db="EMBL/GenBank/DDBJ databases">
        <title>Flavobacteriaceae Paucihalobacterium erythroidium CWB-1, complete genome.</title>
        <authorList>
            <person name="Wu S."/>
        </authorList>
    </citation>
    <scope>NUCLEOTIDE SEQUENCE [LARGE SCALE GENOMIC DNA]</scope>
    <source>
        <strain evidence="8 9">CWB-1</strain>
    </source>
</reference>
<dbReference type="RefSeq" id="WP_140990096.1">
    <property type="nucleotide sequence ID" value="NZ_VHIQ01000003.1"/>
</dbReference>
<evidence type="ECO:0000256" key="5">
    <source>
        <dbReference type="ARBA" id="ARBA00023136"/>
    </source>
</evidence>